<gene>
    <name evidence="1" type="ORF">OM075_19465</name>
</gene>
<dbReference type="EMBL" id="JAPDPJ010000060">
    <property type="protein sequence ID" value="MCW3788657.1"/>
    <property type="molecule type" value="Genomic_DNA"/>
</dbReference>
<protein>
    <submittedName>
        <fullName evidence="1">Uncharacterized protein</fullName>
    </submittedName>
</protein>
<accession>A0AAE3SH02</accession>
<keyword evidence="2" id="KW-1185">Reference proteome</keyword>
<evidence type="ECO:0000313" key="1">
    <source>
        <dbReference type="EMBL" id="MCW3788657.1"/>
    </source>
</evidence>
<comment type="caution">
    <text evidence="1">The sequence shown here is derived from an EMBL/GenBank/DDBJ whole genome shotgun (WGS) entry which is preliminary data.</text>
</comment>
<reference evidence="1" key="1">
    <citation type="submission" date="2022-10" db="EMBL/GenBank/DDBJ databases">
        <authorList>
            <person name="Yu W.X."/>
        </authorList>
    </citation>
    <scope>NUCLEOTIDE SEQUENCE</scope>
    <source>
        <strain evidence="1">AAT</strain>
    </source>
</reference>
<proteinExistence type="predicted"/>
<dbReference type="Proteomes" id="UP001209229">
    <property type="component" value="Unassembled WGS sequence"/>
</dbReference>
<organism evidence="1 2">
    <name type="scientific">Plebeiibacterium sediminum</name>
    <dbReference type="NCBI Taxonomy" id="2992112"/>
    <lineage>
        <taxon>Bacteria</taxon>
        <taxon>Pseudomonadati</taxon>
        <taxon>Bacteroidota</taxon>
        <taxon>Bacteroidia</taxon>
        <taxon>Marinilabiliales</taxon>
        <taxon>Marinilabiliaceae</taxon>
        <taxon>Plebeiibacterium</taxon>
    </lineage>
</organism>
<evidence type="ECO:0000313" key="2">
    <source>
        <dbReference type="Proteomes" id="UP001209229"/>
    </source>
</evidence>
<dbReference type="RefSeq" id="WP_301192215.1">
    <property type="nucleotide sequence ID" value="NZ_JAPDPJ010000060.1"/>
</dbReference>
<sequence length="58" mass="6714">MDLNYTSFEENIEEYSLSLIKVIENLPDTFFININLSPLPQTIQNILNFSKSLKTECS</sequence>
<name>A0AAE3SH02_9BACT</name>
<dbReference type="AlphaFoldDB" id="A0AAE3SH02"/>